<dbReference type="EMBL" id="CZPZ01000015">
    <property type="protein sequence ID" value="CUS36322.1"/>
    <property type="molecule type" value="Genomic_DNA"/>
</dbReference>
<protein>
    <submittedName>
        <fullName evidence="1">Uncharacterized protein</fullName>
    </submittedName>
</protein>
<reference evidence="2" key="1">
    <citation type="submission" date="2015-10" db="EMBL/GenBank/DDBJ databases">
        <authorList>
            <person name="Luecker S."/>
            <person name="Luecker S."/>
        </authorList>
    </citation>
    <scope>NUCLEOTIDE SEQUENCE [LARGE SCALE GENOMIC DNA]</scope>
</reference>
<evidence type="ECO:0000313" key="2">
    <source>
        <dbReference type="Proteomes" id="UP000198736"/>
    </source>
</evidence>
<accession>A0A0S4LMK4</accession>
<gene>
    <name evidence="1" type="ORF">COMA2_220030</name>
</gene>
<dbReference type="Proteomes" id="UP000198736">
    <property type="component" value="Unassembled WGS sequence"/>
</dbReference>
<organism evidence="1 2">
    <name type="scientific">Candidatus Nitrospira nitrificans</name>
    <dbReference type="NCBI Taxonomy" id="1742973"/>
    <lineage>
        <taxon>Bacteria</taxon>
        <taxon>Pseudomonadati</taxon>
        <taxon>Nitrospirota</taxon>
        <taxon>Nitrospiria</taxon>
        <taxon>Nitrospirales</taxon>
        <taxon>Nitrospiraceae</taxon>
        <taxon>Nitrospira</taxon>
    </lineage>
</organism>
<dbReference type="STRING" id="1742973.COMA2_220030"/>
<name>A0A0S4LMK4_9BACT</name>
<sequence length="76" mass="8673">MELTPYILIHDQGEWCGYRKDHPNYRVHGKSFEDLRLKLYRMLLDISCSTSSPGGSNTTGCTAIGHDQFLKLRNEG</sequence>
<keyword evidence="2" id="KW-1185">Reference proteome</keyword>
<evidence type="ECO:0000313" key="1">
    <source>
        <dbReference type="EMBL" id="CUS36322.1"/>
    </source>
</evidence>
<proteinExistence type="predicted"/>
<dbReference type="AlphaFoldDB" id="A0A0S4LMK4"/>